<reference evidence="2 3" key="1">
    <citation type="submission" date="2018-07" db="EMBL/GenBank/DDBJ databases">
        <title>Pseudomonas laoshanensis sp. nov., isolated from soil.</title>
        <authorList>
            <person name="Sun J."/>
            <person name="Yu L."/>
            <person name="Wang M."/>
            <person name="Zhang C."/>
        </authorList>
    </citation>
    <scope>NUCLEOTIDE SEQUENCE [LARGE SCALE GENOMIC DNA]</scope>
    <source>
        <strain evidence="2 3">Y22</strain>
    </source>
</reference>
<comment type="caution">
    <text evidence="2">The sequence shown here is derived from an EMBL/GenBank/DDBJ whole genome shotgun (WGS) entry which is preliminary data.</text>
</comment>
<dbReference type="Proteomes" id="UP000463138">
    <property type="component" value="Unassembled WGS sequence"/>
</dbReference>
<accession>A0A7V7GX35</accession>
<dbReference type="InterPro" id="IPR029058">
    <property type="entry name" value="AB_hydrolase_fold"/>
</dbReference>
<dbReference type="RefSeq" id="WP_149332633.1">
    <property type="nucleotide sequence ID" value="NZ_QOVF01000002.1"/>
</dbReference>
<sequence length="291" mass="32894">MQLLPWQHTTSAGFDLRGWHTPVSGKPLLHFLHGNGFCTRTYEPLLSLLAKDFDLWLCDLQGHGESDHGGPFLGWNRNAELALEAFQAGRERFGEVPRFACGHSFGGVLTSLMLSAHPELFERAVLLDPVLFPMRLIQLRTSLSLLGVRRNPMADSAKARRHHWPDRDTAYGALHNRGIFRGWEEAGFQAHIDHALKDHQEHGVELKCRPSREAEVFETMPKRLWPALKRIRTPTLVIHGDKTYPFVQQSAKRLATINPQVNVLSAEGGHCFMQENSAQSADLISRFLLET</sequence>
<dbReference type="InterPro" id="IPR050266">
    <property type="entry name" value="AB_hydrolase_sf"/>
</dbReference>
<dbReference type="AlphaFoldDB" id="A0A7V7GX35"/>
<dbReference type="PANTHER" id="PTHR43798:SF33">
    <property type="entry name" value="HYDROLASE, PUTATIVE (AFU_ORTHOLOGUE AFUA_2G14860)-RELATED"/>
    <property type="match status" value="1"/>
</dbReference>
<dbReference type="SUPFAM" id="SSF53474">
    <property type="entry name" value="alpha/beta-Hydrolases"/>
    <property type="match status" value="1"/>
</dbReference>
<dbReference type="EMBL" id="QOVF01000002">
    <property type="protein sequence ID" value="KAA0695316.1"/>
    <property type="molecule type" value="Genomic_DNA"/>
</dbReference>
<protein>
    <submittedName>
        <fullName evidence="2">Alpha/beta hydrolase</fullName>
    </submittedName>
</protein>
<dbReference type="PANTHER" id="PTHR43798">
    <property type="entry name" value="MONOACYLGLYCEROL LIPASE"/>
    <property type="match status" value="1"/>
</dbReference>
<proteinExistence type="predicted"/>
<dbReference type="Gene3D" id="3.40.50.1820">
    <property type="entry name" value="alpha/beta hydrolase"/>
    <property type="match status" value="1"/>
</dbReference>
<name>A0A7V7GX35_9GAMM</name>
<dbReference type="GO" id="GO:0016787">
    <property type="term" value="F:hydrolase activity"/>
    <property type="evidence" value="ECO:0007669"/>
    <property type="project" value="UniProtKB-KW"/>
</dbReference>
<gene>
    <name evidence="2" type="ORF">DT594_07365</name>
</gene>
<dbReference type="InterPro" id="IPR000073">
    <property type="entry name" value="AB_hydrolase_1"/>
</dbReference>
<dbReference type="OrthoDB" id="5729753at2"/>
<organism evidence="2 3">
    <name type="scientific">Halopseudomonas laoshanensis</name>
    <dbReference type="NCBI Taxonomy" id="2268758"/>
    <lineage>
        <taxon>Bacteria</taxon>
        <taxon>Pseudomonadati</taxon>
        <taxon>Pseudomonadota</taxon>
        <taxon>Gammaproteobacteria</taxon>
        <taxon>Pseudomonadales</taxon>
        <taxon>Pseudomonadaceae</taxon>
        <taxon>Halopseudomonas</taxon>
    </lineage>
</organism>
<feature type="domain" description="AB hydrolase-1" evidence="1">
    <location>
        <begin position="31"/>
        <end position="281"/>
    </location>
</feature>
<dbReference type="Pfam" id="PF12697">
    <property type="entry name" value="Abhydrolase_6"/>
    <property type="match status" value="1"/>
</dbReference>
<evidence type="ECO:0000313" key="2">
    <source>
        <dbReference type="EMBL" id="KAA0695316.1"/>
    </source>
</evidence>
<dbReference type="GO" id="GO:0016020">
    <property type="term" value="C:membrane"/>
    <property type="evidence" value="ECO:0007669"/>
    <property type="project" value="TreeGrafter"/>
</dbReference>
<keyword evidence="3" id="KW-1185">Reference proteome</keyword>
<evidence type="ECO:0000313" key="3">
    <source>
        <dbReference type="Proteomes" id="UP000463138"/>
    </source>
</evidence>
<keyword evidence="2" id="KW-0378">Hydrolase</keyword>
<evidence type="ECO:0000259" key="1">
    <source>
        <dbReference type="Pfam" id="PF12697"/>
    </source>
</evidence>